<sequence length="710" mass="80442">MLNASAAEHINNIDSLKQLTFTANGVLKATDTVAINRLNKIAAEYYESAPDSTRHYSLIAINAAKKINYVKGIAKGFELLGLVNSFKSDYVTANNNYNTSLKLYTQINNPFGISEAYMGLGRVQDFLGNYTRAIGFFERALAIRKKLQRQIDIADCYAIIGITYDNKGDFSTALDYYFKSLIIDLQLNNQLAAADNYCNIGVVMQHLELYSKALAYFDKANSLWLKLNDKQGISTIYQNIGEVKLAQKKYDEAYNYLNRASIMFHELGDEEGISLIYYDLGLYHYHTLKKDSAIYYLNKALQSATKNNIRYNQAQAYVGLALIYNLEKDYKKALQYAVLAQQMANKLQSLNTRADAALQMSNAFAGLKQLNKAYQQHVMYTNLKDSLKNDESLQKLTSYNLAIDFENNQKKASQKEEALVQKIAEQKRTNIIYAIIIVIITVMMVFYYNAKRNQLKANALLEDKNKEVLNQADKLNDLNILKDRLIGVLAHDLRAPLSTLRGIFSLMTDKDITHNEFIEMVPVVFRKLEYTSDFLDTLLFWINSQVDNVEDTTKSFCLCDIVKIEQANMEDQFKQKNITPINLVSSGHIVLADPNSIRIVIHNFLTNAIKFSHFNSTIEIAAQIIEDKVIFTVTDHGIGMSKKQLDRLFMGKVTSNFGTMNESGTGMGLIFCKDLIEKYNGHIWAKSQLNKGTELGFSLAADVSRLKEPV</sequence>
<dbReference type="CDD" id="cd00082">
    <property type="entry name" value="HisKA"/>
    <property type="match status" value="1"/>
</dbReference>
<dbReference type="Pfam" id="PF02518">
    <property type="entry name" value="HATPase_c"/>
    <property type="match status" value="1"/>
</dbReference>
<dbReference type="PROSITE" id="PS50109">
    <property type="entry name" value="HIS_KIN"/>
    <property type="match status" value="1"/>
</dbReference>
<name>A0ABR7XAS6_9SPHI</name>
<keyword evidence="7" id="KW-0808">Transferase</keyword>
<keyword evidence="8" id="KW-1185">Reference proteome</keyword>
<keyword evidence="4" id="KW-0802">TPR repeat</keyword>
<dbReference type="InterPro" id="IPR011990">
    <property type="entry name" value="TPR-like_helical_dom_sf"/>
</dbReference>
<accession>A0ABR7XAS6</accession>
<dbReference type="InterPro" id="IPR003661">
    <property type="entry name" value="HisK_dim/P_dom"/>
</dbReference>
<keyword evidence="5" id="KW-0812">Transmembrane</keyword>
<proteinExistence type="predicted"/>
<dbReference type="InterPro" id="IPR003594">
    <property type="entry name" value="HATPase_dom"/>
</dbReference>
<keyword evidence="3" id="KW-0597">Phosphoprotein</keyword>
<evidence type="ECO:0000313" key="7">
    <source>
        <dbReference type="EMBL" id="MBD1387696.1"/>
    </source>
</evidence>
<comment type="catalytic activity">
    <reaction evidence="1">
        <text>ATP + protein L-histidine = ADP + protein N-phospho-L-histidine.</text>
        <dbReference type="EC" id="2.7.13.3"/>
    </reaction>
</comment>
<feature type="domain" description="Histidine kinase" evidence="6">
    <location>
        <begin position="488"/>
        <end position="703"/>
    </location>
</feature>
<dbReference type="RefSeq" id="WP_191177542.1">
    <property type="nucleotide sequence ID" value="NZ_JACWMW010000008.1"/>
</dbReference>
<dbReference type="SMART" id="SM00028">
    <property type="entry name" value="TPR"/>
    <property type="match status" value="6"/>
</dbReference>
<dbReference type="SUPFAM" id="SSF55874">
    <property type="entry name" value="ATPase domain of HSP90 chaperone/DNA topoisomerase II/histidine kinase"/>
    <property type="match status" value="1"/>
</dbReference>
<evidence type="ECO:0000256" key="2">
    <source>
        <dbReference type="ARBA" id="ARBA00012438"/>
    </source>
</evidence>
<dbReference type="InterPro" id="IPR036890">
    <property type="entry name" value="HATPase_C_sf"/>
</dbReference>
<dbReference type="InterPro" id="IPR004358">
    <property type="entry name" value="Sig_transdc_His_kin-like_C"/>
</dbReference>
<dbReference type="InterPro" id="IPR019734">
    <property type="entry name" value="TPR_rpt"/>
</dbReference>
<keyword evidence="7" id="KW-0418">Kinase</keyword>
<dbReference type="EMBL" id="JACWMW010000008">
    <property type="protein sequence ID" value="MBD1387696.1"/>
    <property type="molecule type" value="Genomic_DNA"/>
</dbReference>
<dbReference type="Gene3D" id="1.10.287.130">
    <property type="match status" value="1"/>
</dbReference>
<dbReference type="SUPFAM" id="SSF47384">
    <property type="entry name" value="Homodimeric domain of signal transducing histidine kinase"/>
    <property type="match status" value="1"/>
</dbReference>
<dbReference type="PROSITE" id="PS50005">
    <property type="entry name" value="TPR"/>
    <property type="match status" value="2"/>
</dbReference>
<dbReference type="SUPFAM" id="SSF48452">
    <property type="entry name" value="TPR-like"/>
    <property type="match status" value="2"/>
</dbReference>
<keyword evidence="5" id="KW-1133">Transmembrane helix</keyword>
<evidence type="ECO:0000256" key="5">
    <source>
        <dbReference type="SAM" id="Phobius"/>
    </source>
</evidence>
<dbReference type="Gene3D" id="3.30.565.10">
    <property type="entry name" value="Histidine kinase-like ATPase, C-terminal domain"/>
    <property type="match status" value="1"/>
</dbReference>
<dbReference type="EC" id="2.7.13.3" evidence="2"/>
<dbReference type="Gene3D" id="1.25.40.10">
    <property type="entry name" value="Tetratricopeptide repeat domain"/>
    <property type="match status" value="3"/>
</dbReference>
<dbReference type="PANTHER" id="PTHR43547:SF2">
    <property type="entry name" value="HYBRID SIGNAL TRANSDUCTION HISTIDINE KINASE C"/>
    <property type="match status" value="1"/>
</dbReference>
<evidence type="ECO:0000256" key="1">
    <source>
        <dbReference type="ARBA" id="ARBA00000085"/>
    </source>
</evidence>
<dbReference type="Proteomes" id="UP000618754">
    <property type="component" value="Unassembled WGS sequence"/>
</dbReference>
<feature type="repeat" description="TPR" evidence="4">
    <location>
        <begin position="114"/>
        <end position="147"/>
    </location>
</feature>
<evidence type="ECO:0000256" key="3">
    <source>
        <dbReference type="ARBA" id="ARBA00022553"/>
    </source>
</evidence>
<keyword evidence="5" id="KW-0472">Membrane</keyword>
<dbReference type="SMART" id="SM00387">
    <property type="entry name" value="HATPase_c"/>
    <property type="match status" value="1"/>
</dbReference>
<organism evidence="7 8">
    <name type="scientific">Mucilaginibacter rigui</name>
    <dbReference type="NCBI Taxonomy" id="534635"/>
    <lineage>
        <taxon>Bacteria</taxon>
        <taxon>Pseudomonadati</taxon>
        <taxon>Bacteroidota</taxon>
        <taxon>Sphingobacteriia</taxon>
        <taxon>Sphingobacteriales</taxon>
        <taxon>Sphingobacteriaceae</taxon>
        <taxon>Mucilaginibacter</taxon>
    </lineage>
</organism>
<dbReference type="InterPro" id="IPR036097">
    <property type="entry name" value="HisK_dim/P_sf"/>
</dbReference>
<comment type="caution">
    <text evidence="7">The sequence shown here is derived from an EMBL/GenBank/DDBJ whole genome shotgun (WGS) entry which is preliminary data.</text>
</comment>
<feature type="transmembrane region" description="Helical" evidence="5">
    <location>
        <begin position="431"/>
        <end position="450"/>
    </location>
</feature>
<evidence type="ECO:0000256" key="4">
    <source>
        <dbReference type="PROSITE-ProRule" id="PRU00339"/>
    </source>
</evidence>
<dbReference type="PRINTS" id="PR00344">
    <property type="entry name" value="BCTRLSENSOR"/>
</dbReference>
<protein>
    <recommendedName>
        <fullName evidence="2">histidine kinase</fullName>
        <ecNumber evidence="2">2.7.13.3</ecNumber>
    </recommendedName>
</protein>
<gene>
    <name evidence="7" type="ORF">IDJ75_20600</name>
</gene>
<dbReference type="PANTHER" id="PTHR43547">
    <property type="entry name" value="TWO-COMPONENT HISTIDINE KINASE"/>
    <property type="match status" value="1"/>
</dbReference>
<dbReference type="Pfam" id="PF13424">
    <property type="entry name" value="TPR_12"/>
    <property type="match status" value="2"/>
</dbReference>
<evidence type="ECO:0000259" key="6">
    <source>
        <dbReference type="PROSITE" id="PS50109"/>
    </source>
</evidence>
<reference evidence="7 8" key="1">
    <citation type="submission" date="2020-09" db="EMBL/GenBank/DDBJ databases">
        <title>Novel species of Mucilaginibacter isolated from a glacier on the Tibetan Plateau.</title>
        <authorList>
            <person name="Liu Q."/>
            <person name="Xin Y.-H."/>
        </authorList>
    </citation>
    <scope>NUCLEOTIDE SEQUENCE [LARGE SCALE GENOMIC DNA]</scope>
    <source>
        <strain evidence="7 8">CGMCC 1.13878</strain>
    </source>
</reference>
<dbReference type="GO" id="GO:0016301">
    <property type="term" value="F:kinase activity"/>
    <property type="evidence" value="ECO:0007669"/>
    <property type="project" value="UniProtKB-KW"/>
</dbReference>
<dbReference type="InterPro" id="IPR005467">
    <property type="entry name" value="His_kinase_dom"/>
</dbReference>
<feature type="repeat" description="TPR" evidence="4">
    <location>
        <begin position="154"/>
        <end position="187"/>
    </location>
</feature>
<evidence type="ECO:0000313" key="8">
    <source>
        <dbReference type="Proteomes" id="UP000618754"/>
    </source>
</evidence>